<dbReference type="Gene3D" id="1.10.10.10">
    <property type="entry name" value="Winged helix-like DNA-binding domain superfamily/Winged helix DNA-binding domain"/>
    <property type="match status" value="1"/>
</dbReference>
<proteinExistence type="predicted"/>
<protein>
    <submittedName>
        <fullName evidence="1">Transcriptional regulator</fullName>
    </submittedName>
</protein>
<name>A0A832YTR4_9CREN</name>
<dbReference type="Proteomes" id="UP000605805">
    <property type="component" value="Unassembled WGS sequence"/>
</dbReference>
<accession>A0A832YTR4</accession>
<dbReference type="InterPro" id="IPR036390">
    <property type="entry name" value="WH_DNA-bd_sf"/>
</dbReference>
<sequence>MKSREKLARILEALRDRIASPSDVIASTGLPRYEVLASFHILEALGIVKVVYARGNYKLYKLTEAGYRLLDVLSRGTEFTIKIEPLEVEETSTTSDSEALNVVTDTAIAEVTA</sequence>
<organism evidence="1 2">
    <name type="scientific">Ignisphaera aggregans</name>
    <dbReference type="NCBI Taxonomy" id="334771"/>
    <lineage>
        <taxon>Archaea</taxon>
        <taxon>Thermoproteota</taxon>
        <taxon>Thermoprotei</taxon>
        <taxon>Desulfurococcales</taxon>
        <taxon>Desulfurococcaceae</taxon>
        <taxon>Ignisphaera</taxon>
    </lineage>
</organism>
<dbReference type="InterPro" id="IPR036388">
    <property type="entry name" value="WH-like_DNA-bd_sf"/>
</dbReference>
<gene>
    <name evidence="1" type="ORF">EYH02_06110</name>
</gene>
<comment type="caution">
    <text evidence="1">The sequence shown here is derived from an EMBL/GenBank/DDBJ whole genome shotgun (WGS) entry which is preliminary data.</text>
</comment>
<evidence type="ECO:0000313" key="2">
    <source>
        <dbReference type="Proteomes" id="UP000605805"/>
    </source>
</evidence>
<dbReference type="EMBL" id="DQTV01000123">
    <property type="protein sequence ID" value="HIP57615.1"/>
    <property type="molecule type" value="Genomic_DNA"/>
</dbReference>
<dbReference type="AlphaFoldDB" id="A0A832YTR4"/>
<evidence type="ECO:0000313" key="1">
    <source>
        <dbReference type="EMBL" id="HIP57615.1"/>
    </source>
</evidence>
<reference evidence="1" key="1">
    <citation type="journal article" date="2020" name="ISME J.">
        <title>Gammaproteobacteria mediating utilization of methyl-, sulfur- and petroleum organic compounds in deep ocean hydrothermal plumes.</title>
        <authorList>
            <person name="Zhou Z."/>
            <person name="Liu Y."/>
            <person name="Pan J."/>
            <person name="Cron B.R."/>
            <person name="Toner B.M."/>
            <person name="Anantharaman K."/>
            <person name="Breier J.A."/>
            <person name="Dick G.J."/>
            <person name="Li M."/>
        </authorList>
    </citation>
    <scope>NUCLEOTIDE SEQUENCE</scope>
    <source>
        <strain evidence="1">SZUA-1435</strain>
    </source>
</reference>
<dbReference type="SUPFAM" id="SSF46785">
    <property type="entry name" value="Winged helix' DNA-binding domain"/>
    <property type="match status" value="1"/>
</dbReference>